<dbReference type="GO" id="GO:0046718">
    <property type="term" value="P:symbiont entry into host cell"/>
    <property type="evidence" value="ECO:0007669"/>
    <property type="project" value="UniProtKB-UniRule"/>
</dbReference>
<reference evidence="10 11" key="1">
    <citation type="submission" date="2013-12" db="EMBL/GenBank/DDBJ databases">
        <title>The genome sequence of human adenovirus type 8.</title>
        <authorList>
            <person name="Okuyama Y."/>
            <person name="Yamane S."/>
            <person name="Panto L."/>
            <person name="Gonzalez G."/>
            <person name="Koyanagi O.K."/>
            <person name="Kaneko H."/>
            <person name="Aoki K."/>
            <person name="Watanabe H."/>
        </authorList>
    </citation>
    <scope>NUCLEOTIDE SEQUENCE [LARGE SCALE GENOMIC DNA]</scope>
    <source>
        <strain evidence="10">S9</strain>
    </source>
</reference>
<keyword evidence="4 9" id="KW-0945">Host-virus interaction</keyword>
<protein>
    <recommendedName>
        <fullName evidence="9">Hexon-interlacing protein</fullName>
    </recommendedName>
    <alternativeName>
        <fullName evidence="9">Protein IX</fullName>
    </alternativeName>
</protein>
<evidence type="ECO:0000256" key="1">
    <source>
        <dbReference type="ARBA" id="ARBA00010950"/>
    </source>
</evidence>
<proteinExistence type="evidence at transcript level"/>
<dbReference type="GO" id="GO:0098021">
    <property type="term" value="C:viral capsid, decoration"/>
    <property type="evidence" value="ECO:0007669"/>
    <property type="project" value="UniProtKB-UniRule"/>
</dbReference>
<organism evidence="10 11">
    <name type="scientific">Human adenovirus D serotype 8</name>
    <name type="common">HAdV-8</name>
    <name type="synonym">Human adenovirus 8</name>
    <dbReference type="NCBI Taxonomy" id="31545"/>
    <lineage>
        <taxon>Viruses</taxon>
        <taxon>Varidnaviria</taxon>
        <taxon>Bamfordvirae</taxon>
        <taxon>Preplasmiviricota</taxon>
        <taxon>Polisuviricotina</taxon>
        <taxon>Pharingeaviricetes</taxon>
        <taxon>Rowavirales</taxon>
        <taxon>Adenoviridae</taxon>
        <taxon>Mastadenovirus</taxon>
        <taxon>Mastadenovirus dominans</taxon>
        <taxon>Human mastadenovirus D</taxon>
    </lineage>
</organism>
<comment type="induction">
    <text evidence="9">Expressed in the intermediate phase of the viral replicative cycle.</text>
</comment>
<dbReference type="HAMAP" id="MF_04050">
    <property type="entry name" value="ADV_CAP9"/>
    <property type="match status" value="1"/>
</dbReference>
<evidence type="ECO:0000313" key="11">
    <source>
        <dbReference type="Proteomes" id="UP000154937"/>
    </source>
</evidence>
<sequence>MNGTGGAFEGGLFSPYLTTRLPGWAGVRQNVMGSTVDGRPVLPANSSTMTYATVGTSSSLDSTAAAAAVAAAMTATRLASSYMPSSGSSPSIPSSIIAEEKLLALLAELEALSRQLTALTQEVSELREQQQQQNK</sequence>
<comment type="function">
    <text evidence="9">Structural component of the virion that acts as a cement protein on the capsid exterior and forms triskelion structures consisting of three molecules that stabilize three hexon trimers at the center of each icosahedral facet and fixes the peripentonal hexons. Dispensable for assembly. During virus entry, recruits the anterograde motor kinesin-1 to the capsid docked at the nuclear pore complex thereby subjecting the docked capsid to a pulling force. The resulting tension leads to capsid disruption, dispersion of capsid fragments toward cell periphery and eventually viral DNA entry into the host nucleus.</text>
</comment>
<dbReference type="Proteomes" id="UP000154937">
    <property type="component" value="Segment"/>
</dbReference>
<dbReference type="EMBL" id="AB897885">
    <property type="protein sequence ID" value="BAU22119.1"/>
    <property type="molecule type" value="Genomic_DNA"/>
</dbReference>
<name>A0A0U5ADL9_ADE08</name>
<accession>A0A0U5ADL9</accession>
<comment type="subunit">
    <text evidence="9">Homotrimer. Interacts with hexon protein; this interaction tethers the hexons together. Self-interacts with adjacent proteins. Interacts with kinesin light chain KLC1; this interaction leads to capsid disruption at the nuclear pore complex during virus entry into host cell.</text>
</comment>
<dbReference type="Pfam" id="PF03955">
    <property type="entry name" value="Adeno_PIX"/>
    <property type="match status" value="1"/>
</dbReference>
<dbReference type="GO" id="GO:0042025">
    <property type="term" value="C:host cell nucleus"/>
    <property type="evidence" value="ECO:0007669"/>
    <property type="project" value="UniProtKB-SubCell"/>
</dbReference>
<comment type="domain">
    <text evidence="9">Three N-terminal domains of hexon-interlacing protein form triskelions between hexon capsomers.</text>
</comment>
<organismHost>
    <name type="scientific">Homo sapiens</name>
    <name type="common">Human</name>
    <dbReference type="NCBI Taxonomy" id="9606"/>
</organismHost>
<comment type="miscellaneous">
    <text evidence="9">This protein is only encoded by mastadenoviruses, and may therefore play a role in mammals tropism.</text>
</comment>
<dbReference type="GO" id="GO:0031423">
    <property type="term" value="F:hexon binding"/>
    <property type="evidence" value="ECO:0007669"/>
    <property type="project" value="InterPro"/>
</dbReference>
<keyword evidence="6 9" id="KW-0175">Coiled coil</keyword>
<evidence type="ECO:0000256" key="3">
    <source>
        <dbReference type="ARBA" id="ARBA00022562"/>
    </source>
</evidence>
<evidence type="ECO:0000256" key="2">
    <source>
        <dbReference type="ARBA" id="ARBA00022561"/>
    </source>
</evidence>
<gene>
    <name evidence="10" type="primary">pIX</name>
    <name evidence="9" type="synonym">IX</name>
</gene>
<keyword evidence="3 9" id="KW-1048">Host nucleus</keyword>
<evidence type="ECO:0000256" key="4">
    <source>
        <dbReference type="ARBA" id="ARBA00022581"/>
    </source>
</evidence>
<evidence type="ECO:0000256" key="9">
    <source>
        <dbReference type="HAMAP-Rule" id="MF_04050"/>
    </source>
</evidence>
<dbReference type="InterPro" id="IPR005641">
    <property type="entry name" value="Hexon_assoc_IX"/>
</dbReference>
<feature type="coiled-coil region" evidence="9">
    <location>
        <begin position="102"/>
        <end position="129"/>
    </location>
</feature>
<evidence type="ECO:0000256" key="5">
    <source>
        <dbReference type="ARBA" id="ARBA00022844"/>
    </source>
</evidence>
<evidence type="ECO:0000256" key="8">
    <source>
        <dbReference type="ARBA" id="ARBA00023296"/>
    </source>
</evidence>
<keyword evidence="2 9" id="KW-0167">Capsid protein</keyword>
<evidence type="ECO:0000256" key="6">
    <source>
        <dbReference type="ARBA" id="ARBA00023054"/>
    </source>
</evidence>
<keyword evidence="5 9" id="KW-0946">Virion</keyword>
<evidence type="ECO:0000313" key="10">
    <source>
        <dbReference type="EMBL" id="BAU22119.1"/>
    </source>
</evidence>
<comment type="similarity">
    <text evidence="1 9">Belongs to the adenoviridae hexon-interlacing protein family.</text>
</comment>
<keyword evidence="8 9" id="KW-1160">Virus entry into host cell</keyword>
<keyword evidence="7 9" id="KW-1232">Capsid decoration protein</keyword>
<evidence type="ECO:0000256" key="7">
    <source>
        <dbReference type="ARBA" id="ARBA00023093"/>
    </source>
</evidence>
<comment type="subcellular location">
    <subcellularLocation>
        <location evidence="9">Virion</location>
    </subcellularLocation>
    <subcellularLocation>
        <location evidence="9">Host nucleus</location>
    </subcellularLocation>
    <text evidence="9">Located in the canyons between the hexons on the outer surface of the capsid. Forms a sort of hairnet on the outer side of the virion. Present in 240 copies per virion.</text>
</comment>